<evidence type="ECO:0000313" key="2">
    <source>
        <dbReference type="Proteomes" id="UP001279734"/>
    </source>
</evidence>
<dbReference type="AlphaFoldDB" id="A0AAD3TBT0"/>
<name>A0AAD3TBT0_NEPGR</name>
<protein>
    <submittedName>
        <fullName evidence="1">Uncharacterized protein</fullName>
    </submittedName>
</protein>
<proteinExistence type="predicted"/>
<gene>
    <name evidence="1" type="ORF">Nepgr_028340</name>
</gene>
<keyword evidence="2" id="KW-1185">Reference proteome</keyword>
<organism evidence="1 2">
    <name type="scientific">Nepenthes gracilis</name>
    <name type="common">Slender pitcher plant</name>
    <dbReference type="NCBI Taxonomy" id="150966"/>
    <lineage>
        <taxon>Eukaryota</taxon>
        <taxon>Viridiplantae</taxon>
        <taxon>Streptophyta</taxon>
        <taxon>Embryophyta</taxon>
        <taxon>Tracheophyta</taxon>
        <taxon>Spermatophyta</taxon>
        <taxon>Magnoliopsida</taxon>
        <taxon>eudicotyledons</taxon>
        <taxon>Gunneridae</taxon>
        <taxon>Pentapetalae</taxon>
        <taxon>Caryophyllales</taxon>
        <taxon>Nepenthaceae</taxon>
        <taxon>Nepenthes</taxon>
    </lineage>
</organism>
<accession>A0AAD3TBT0</accession>
<dbReference type="Proteomes" id="UP001279734">
    <property type="component" value="Unassembled WGS sequence"/>
</dbReference>
<evidence type="ECO:0000313" key="1">
    <source>
        <dbReference type="EMBL" id="GMH26497.1"/>
    </source>
</evidence>
<sequence length="248" mass="27075">MAASDCYAGGLTVPSPLSLFWNYIYGAVGGICFHGCGGEADFLDPVGMEVDFCGCMLPWRQIRCARLFPAQNWRFCEDWLGILAWPSAHGLIHGSIALACTYSPGWMLIAILMRSCGDASVSDGRGAAGGCLISVLWKSFVTRDANAWHSGSLPLPPQLAPGHSGPKSALRKYVTPEIHAWALRPKNSTPEICHSGYSRMATPAQKFQYSSGHSGLYKAQIMEITFNPKKNALRQKVLQQLYTVILHL</sequence>
<reference evidence="1" key="1">
    <citation type="submission" date="2023-05" db="EMBL/GenBank/DDBJ databases">
        <title>Nepenthes gracilis genome sequencing.</title>
        <authorList>
            <person name="Fukushima K."/>
        </authorList>
    </citation>
    <scope>NUCLEOTIDE SEQUENCE</scope>
    <source>
        <strain evidence="1">SING2019-196</strain>
    </source>
</reference>
<dbReference type="EMBL" id="BSYO01000031">
    <property type="protein sequence ID" value="GMH26497.1"/>
    <property type="molecule type" value="Genomic_DNA"/>
</dbReference>
<comment type="caution">
    <text evidence="1">The sequence shown here is derived from an EMBL/GenBank/DDBJ whole genome shotgun (WGS) entry which is preliminary data.</text>
</comment>